<gene>
    <name evidence="1" type="ORF">SAMN04488058_11531</name>
</gene>
<organism evidence="1 2">
    <name type="scientific">Deinococcus reticulitermitis</name>
    <dbReference type="NCBI Taxonomy" id="856736"/>
    <lineage>
        <taxon>Bacteria</taxon>
        <taxon>Thermotogati</taxon>
        <taxon>Deinococcota</taxon>
        <taxon>Deinococci</taxon>
        <taxon>Deinococcales</taxon>
        <taxon>Deinococcaceae</taxon>
        <taxon>Deinococcus</taxon>
    </lineage>
</organism>
<reference evidence="2" key="1">
    <citation type="submission" date="2016-10" db="EMBL/GenBank/DDBJ databases">
        <authorList>
            <person name="Varghese N."/>
            <person name="Submissions S."/>
        </authorList>
    </citation>
    <scope>NUCLEOTIDE SEQUENCE [LARGE SCALE GENOMIC DNA]</scope>
    <source>
        <strain evidence="2">CGMCC 1.10218</strain>
    </source>
</reference>
<accession>A0A1H7B3E9</accession>
<protein>
    <submittedName>
        <fullName evidence="1">Uncharacterized protein</fullName>
    </submittedName>
</protein>
<dbReference type="Proteomes" id="UP000199223">
    <property type="component" value="Unassembled WGS sequence"/>
</dbReference>
<dbReference type="AlphaFoldDB" id="A0A1H7B3E9"/>
<sequence length="206" mass="22078">MRPVQKVGLTALLGILAFALVFALLPSGNVAQAQTGVTLQGVQLSLYPARDPEAVWRFSARDVHNDPTTSVTNLTGLTGGERRLRERGPGGQFTGRETLDATISAPRLSINAQDDLTTPEAELTLVRECATLDLSGTPEQPVRIEQGQGFSAPRAQLDAPAMRGEALELRMDFQFNVLSASPASTFGWDTEATETCRSGVRVPISD</sequence>
<evidence type="ECO:0000313" key="1">
    <source>
        <dbReference type="EMBL" id="SEJ70767.1"/>
    </source>
</evidence>
<evidence type="ECO:0000313" key="2">
    <source>
        <dbReference type="Proteomes" id="UP000199223"/>
    </source>
</evidence>
<dbReference type="STRING" id="856736.SAMN04488058_11531"/>
<keyword evidence="2" id="KW-1185">Reference proteome</keyword>
<proteinExistence type="predicted"/>
<dbReference type="OrthoDB" id="65878at2"/>
<dbReference type="EMBL" id="FNZA01000015">
    <property type="protein sequence ID" value="SEJ70767.1"/>
    <property type="molecule type" value="Genomic_DNA"/>
</dbReference>
<name>A0A1H7B3E9_9DEIO</name>